<reference evidence="17" key="1">
    <citation type="submission" date="2023-07" db="EMBL/GenBank/DDBJ databases">
        <title>30 novel species of actinomycetes from the DSMZ collection.</title>
        <authorList>
            <person name="Nouioui I."/>
        </authorList>
    </citation>
    <scope>NUCLEOTIDE SEQUENCE [LARGE SCALE GENOMIC DNA]</scope>
    <source>
        <strain evidence="17">DSM 44399</strain>
    </source>
</reference>
<keyword evidence="17" id="KW-1185">Reference proteome</keyword>
<dbReference type="Gene3D" id="3.90.1200.10">
    <property type="match status" value="1"/>
</dbReference>
<keyword evidence="7" id="KW-0808">Transferase</keyword>
<dbReference type="EC" id="2.7.1.175" evidence="4"/>
<dbReference type="Proteomes" id="UP001183176">
    <property type="component" value="Unassembled WGS sequence"/>
</dbReference>
<dbReference type="InterPro" id="IPR040999">
    <property type="entry name" value="Mak_N_cap"/>
</dbReference>
<comment type="caution">
    <text evidence="16">The sequence shown here is derived from an EMBL/GenBank/DDBJ whole genome shotgun (WGS) entry which is preliminary data.</text>
</comment>
<sequence>MRIDTAEVTRVLPEWLGRQRWYAGKSRSGSVAARLLATLAPPTENAQPTLTGDREDQQAAGVQIWIADVTYPDGVEHYQVPLALRTQRVEHLDRAFVGSVTDLDSGQSVELYDALYDKEVTGVWLRAMAEESVLDGVTFVRDAAASEIPVSESSLVLSGEQSNTSLVFGDAAIMKVFRRLEPGLNPDIEIHAAFAEIGGRHVAKLLGHVTTERDDELWSLAMLQEFLTTATDGWQLATASVRDLMAEGDLHADEAGGDFAAEANRLGMSTAEVHADLRTAFGTTVLDSAQLRERAAAMNTRLDAALHEVPQLADVAEGLRKAYDDFAEISEPVTAQRVHGDLHLGQVLRTSHRWVILDFEGEPAKAITERQANDSPIRDVAGMLRSFDYAARHQLIDMGATPQSEFRAAEWAQRNRDAFCNGWAEAGGNEPAASAVLLRAFEADKAVYEAVYEARNRPNWLPIPLASLHRLAETA</sequence>
<proteinExistence type="inferred from homology"/>
<keyword evidence="11" id="KW-0320">Glycogen biosynthesis</keyword>
<evidence type="ECO:0000256" key="9">
    <source>
        <dbReference type="ARBA" id="ARBA00022777"/>
    </source>
</evidence>
<evidence type="ECO:0000256" key="6">
    <source>
        <dbReference type="ARBA" id="ARBA00022600"/>
    </source>
</evidence>
<name>A0ABU2J5M2_9ACTN</name>
<dbReference type="RefSeq" id="WP_311420978.1">
    <property type="nucleotide sequence ID" value="NZ_JAVREH010000001.1"/>
</dbReference>
<evidence type="ECO:0000259" key="15">
    <source>
        <dbReference type="Pfam" id="PF18085"/>
    </source>
</evidence>
<evidence type="ECO:0000313" key="17">
    <source>
        <dbReference type="Proteomes" id="UP001183176"/>
    </source>
</evidence>
<evidence type="ECO:0000256" key="13">
    <source>
        <dbReference type="ARBA" id="ARBA00031251"/>
    </source>
</evidence>
<evidence type="ECO:0000313" key="16">
    <source>
        <dbReference type="EMBL" id="MDT0259819.1"/>
    </source>
</evidence>
<keyword evidence="6" id="KW-0321">Glycogen metabolism</keyword>
<evidence type="ECO:0000256" key="1">
    <source>
        <dbReference type="ARBA" id="ARBA00004964"/>
    </source>
</evidence>
<evidence type="ECO:0000256" key="4">
    <source>
        <dbReference type="ARBA" id="ARBA00011962"/>
    </source>
</evidence>
<evidence type="ECO:0000256" key="7">
    <source>
        <dbReference type="ARBA" id="ARBA00022679"/>
    </source>
</evidence>
<dbReference type="SUPFAM" id="SSF56112">
    <property type="entry name" value="Protein kinase-like (PK-like)"/>
    <property type="match status" value="1"/>
</dbReference>
<dbReference type="Pfam" id="PF18085">
    <property type="entry name" value="Mak_N_cap"/>
    <property type="match status" value="1"/>
</dbReference>
<evidence type="ECO:0000256" key="12">
    <source>
        <dbReference type="ARBA" id="ARBA00023277"/>
    </source>
</evidence>
<evidence type="ECO:0000256" key="11">
    <source>
        <dbReference type="ARBA" id="ARBA00023056"/>
    </source>
</evidence>
<accession>A0ABU2J5M2</accession>
<protein>
    <recommendedName>
        <fullName evidence="5">Maltokinase</fullName>
        <ecNumber evidence="4">2.7.1.175</ecNumber>
    </recommendedName>
    <alternativeName>
        <fullName evidence="13">Maltose-1-phosphate synthase</fullName>
    </alternativeName>
</protein>
<evidence type="ECO:0000256" key="3">
    <source>
        <dbReference type="ARBA" id="ARBA00011245"/>
    </source>
</evidence>
<evidence type="ECO:0000256" key="5">
    <source>
        <dbReference type="ARBA" id="ARBA00013882"/>
    </source>
</evidence>
<keyword evidence="9" id="KW-0418">Kinase</keyword>
<comment type="pathway">
    <text evidence="1">Glycan biosynthesis; glycogen biosynthesis.</text>
</comment>
<keyword evidence="10" id="KW-0067">ATP-binding</keyword>
<comment type="similarity">
    <text evidence="2">Belongs to the aminoglycoside phosphotransferase family.</text>
</comment>
<dbReference type="EMBL" id="JAVREH010000001">
    <property type="protein sequence ID" value="MDT0259819.1"/>
    <property type="molecule type" value="Genomic_DNA"/>
</dbReference>
<feature type="domain" description="Maltokinase N-terminal cap" evidence="15">
    <location>
        <begin position="15"/>
        <end position="117"/>
    </location>
</feature>
<comment type="subunit">
    <text evidence="3">Monomer.</text>
</comment>
<comment type="catalytic activity">
    <reaction evidence="14">
        <text>D-maltose + ATP = alpha-maltose 1-phosphate + ADP + H(+)</text>
        <dbReference type="Rhea" id="RHEA:31915"/>
        <dbReference type="ChEBI" id="CHEBI:15378"/>
        <dbReference type="ChEBI" id="CHEBI:17306"/>
        <dbReference type="ChEBI" id="CHEBI:30616"/>
        <dbReference type="ChEBI" id="CHEBI:63576"/>
        <dbReference type="ChEBI" id="CHEBI:456216"/>
        <dbReference type="EC" id="2.7.1.175"/>
    </reaction>
</comment>
<evidence type="ECO:0000256" key="8">
    <source>
        <dbReference type="ARBA" id="ARBA00022741"/>
    </source>
</evidence>
<organism evidence="16 17">
    <name type="scientific">Jatrophihabitans lederbergiae</name>
    <dbReference type="NCBI Taxonomy" id="3075547"/>
    <lineage>
        <taxon>Bacteria</taxon>
        <taxon>Bacillati</taxon>
        <taxon>Actinomycetota</taxon>
        <taxon>Actinomycetes</taxon>
        <taxon>Jatrophihabitantales</taxon>
        <taxon>Jatrophihabitantaceae</taxon>
        <taxon>Jatrophihabitans</taxon>
    </lineage>
</organism>
<evidence type="ECO:0000256" key="2">
    <source>
        <dbReference type="ARBA" id="ARBA00006219"/>
    </source>
</evidence>
<evidence type="ECO:0000256" key="10">
    <source>
        <dbReference type="ARBA" id="ARBA00022840"/>
    </source>
</evidence>
<evidence type="ECO:0000256" key="14">
    <source>
        <dbReference type="ARBA" id="ARBA00049067"/>
    </source>
</evidence>
<keyword evidence="12" id="KW-0119">Carbohydrate metabolism</keyword>
<dbReference type="InterPro" id="IPR011009">
    <property type="entry name" value="Kinase-like_dom_sf"/>
</dbReference>
<keyword evidence="8" id="KW-0547">Nucleotide-binding</keyword>
<gene>
    <name evidence="16" type="ORF">RM423_00255</name>
</gene>